<evidence type="ECO:0000256" key="1">
    <source>
        <dbReference type="ARBA" id="ARBA00004114"/>
    </source>
</evidence>
<evidence type="ECO:0000256" key="4">
    <source>
        <dbReference type="ARBA" id="ARBA00029452"/>
    </source>
</evidence>
<organism evidence="6 7">
    <name type="scientific">Ranitomeya imitator</name>
    <name type="common">mimic poison frog</name>
    <dbReference type="NCBI Taxonomy" id="111125"/>
    <lineage>
        <taxon>Eukaryota</taxon>
        <taxon>Metazoa</taxon>
        <taxon>Chordata</taxon>
        <taxon>Craniata</taxon>
        <taxon>Vertebrata</taxon>
        <taxon>Euteleostomi</taxon>
        <taxon>Amphibia</taxon>
        <taxon>Batrachia</taxon>
        <taxon>Anura</taxon>
        <taxon>Neobatrachia</taxon>
        <taxon>Hyloidea</taxon>
        <taxon>Dendrobatidae</taxon>
        <taxon>Dendrobatinae</taxon>
        <taxon>Ranitomeya</taxon>
    </lineage>
</organism>
<sequence length="89" mass="10208">MWRDLFCDVTCGMWRDLSCDITYGMWRDLSSAPQIEGPDIFAFSDPCDRSSETPYLTVDGLPPLTLCPRPRPPHTVFDMFQKLGEWTSS</sequence>
<dbReference type="EMBL" id="CAUEEQ010024220">
    <property type="protein sequence ID" value="CAJ0945600.1"/>
    <property type="molecule type" value="Genomic_DNA"/>
</dbReference>
<evidence type="ECO:0000256" key="3">
    <source>
        <dbReference type="ARBA" id="ARBA00023212"/>
    </source>
</evidence>
<dbReference type="Proteomes" id="UP001176940">
    <property type="component" value="Unassembled WGS sequence"/>
</dbReference>
<keyword evidence="3" id="KW-0206">Cytoskeleton</keyword>
<comment type="subcellular location">
    <subcellularLocation>
        <location evidence="1">Cytoplasm</location>
        <location evidence="1">Cytoskeleton</location>
        <location evidence="1">Microtubule organizing center</location>
        <location evidence="1">Centrosome</location>
        <location evidence="1">Centriole</location>
    </subcellularLocation>
</comment>
<comment type="similarity">
    <text evidence="4">Belongs to the PPP1R35 family.</text>
</comment>
<protein>
    <recommendedName>
        <fullName evidence="5">Protein phosphatase 1 regulatory subunit 35 C-terminal domain-containing protein</fullName>
    </recommendedName>
</protein>
<keyword evidence="2" id="KW-0963">Cytoplasm</keyword>
<comment type="caution">
    <text evidence="6">The sequence shown here is derived from an EMBL/GenBank/DDBJ whole genome shotgun (WGS) entry which is preliminary data.</text>
</comment>
<evidence type="ECO:0000313" key="7">
    <source>
        <dbReference type="Proteomes" id="UP001176940"/>
    </source>
</evidence>
<dbReference type="PANTHER" id="PTHR28625">
    <property type="entry name" value="PROTEIN PHOSPHATASE 1 REGULATORY SUBUNIT 35"/>
    <property type="match status" value="1"/>
</dbReference>
<accession>A0ABN9LMD3</accession>
<proteinExistence type="inferred from homology"/>
<keyword evidence="7" id="KW-1185">Reference proteome</keyword>
<feature type="domain" description="Protein phosphatase 1 regulatory subunit 35 C-terminal" evidence="5">
    <location>
        <begin position="32"/>
        <end position="82"/>
    </location>
</feature>
<dbReference type="Pfam" id="PF15503">
    <property type="entry name" value="PPP1R35_C"/>
    <property type="match status" value="1"/>
</dbReference>
<name>A0ABN9LMD3_9NEOB</name>
<evidence type="ECO:0000259" key="5">
    <source>
        <dbReference type="Pfam" id="PF15503"/>
    </source>
</evidence>
<reference evidence="6" key="1">
    <citation type="submission" date="2023-07" db="EMBL/GenBank/DDBJ databases">
        <authorList>
            <person name="Stuckert A."/>
        </authorList>
    </citation>
    <scope>NUCLEOTIDE SEQUENCE</scope>
</reference>
<dbReference type="InterPro" id="IPR029135">
    <property type="entry name" value="PPP1R35_C"/>
</dbReference>
<evidence type="ECO:0000313" key="6">
    <source>
        <dbReference type="EMBL" id="CAJ0945600.1"/>
    </source>
</evidence>
<dbReference type="PANTHER" id="PTHR28625:SF1">
    <property type="entry name" value="PROTEIN PHOSPHATASE 1 REGULATORY SUBUNIT 35"/>
    <property type="match status" value="1"/>
</dbReference>
<dbReference type="InterPro" id="IPR033590">
    <property type="entry name" value="PPP1R35"/>
</dbReference>
<gene>
    <name evidence="6" type="ORF">RIMI_LOCUS10949458</name>
</gene>
<evidence type="ECO:0000256" key="2">
    <source>
        <dbReference type="ARBA" id="ARBA00022490"/>
    </source>
</evidence>